<dbReference type="RefSeq" id="WP_166690718.1">
    <property type="nucleotide sequence ID" value="NZ_WAEL01000001.1"/>
</dbReference>
<evidence type="ECO:0000256" key="1">
    <source>
        <dbReference type="ARBA" id="ARBA00023125"/>
    </source>
</evidence>
<dbReference type="Pfam" id="PF01381">
    <property type="entry name" value="HTH_3"/>
    <property type="match status" value="1"/>
</dbReference>
<dbReference type="Gene3D" id="1.10.260.40">
    <property type="entry name" value="lambda repressor-like DNA-binding domains"/>
    <property type="match status" value="1"/>
</dbReference>
<dbReference type="Proteomes" id="UP000606008">
    <property type="component" value="Unassembled WGS sequence"/>
</dbReference>
<dbReference type="InterPro" id="IPR010982">
    <property type="entry name" value="Lambda_DNA-bd_dom_sf"/>
</dbReference>
<evidence type="ECO:0000313" key="3">
    <source>
        <dbReference type="EMBL" id="NID08934.1"/>
    </source>
</evidence>
<evidence type="ECO:0000313" key="4">
    <source>
        <dbReference type="Proteomes" id="UP000606008"/>
    </source>
</evidence>
<dbReference type="InterPro" id="IPR001387">
    <property type="entry name" value="Cro/C1-type_HTH"/>
</dbReference>
<feature type="domain" description="HTH cro/C1-type" evidence="2">
    <location>
        <begin position="7"/>
        <end position="61"/>
    </location>
</feature>
<dbReference type="PANTHER" id="PTHR46797">
    <property type="entry name" value="HTH-TYPE TRANSCRIPTIONAL REGULATOR"/>
    <property type="match status" value="1"/>
</dbReference>
<dbReference type="SUPFAM" id="SSF47413">
    <property type="entry name" value="lambda repressor-like DNA-binding domains"/>
    <property type="match status" value="1"/>
</dbReference>
<comment type="caution">
    <text evidence="3">The sequence shown here is derived from an EMBL/GenBank/DDBJ whole genome shotgun (WGS) entry which is preliminary data.</text>
</comment>
<dbReference type="InterPro" id="IPR050807">
    <property type="entry name" value="TransReg_Diox_bact_type"/>
</dbReference>
<dbReference type="CDD" id="cd00093">
    <property type="entry name" value="HTH_XRE"/>
    <property type="match status" value="1"/>
</dbReference>
<reference evidence="3" key="1">
    <citation type="submission" date="2024-05" db="EMBL/GenBank/DDBJ databases">
        <authorList>
            <person name="Jung D.-H."/>
        </authorList>
    </citation>
    <scope>NUCLEOTIDE SEQUENCE</scope>
    <source>
        <strain evidence="3">JA-25</strain>
    </source>
</reference>
<protein>
    <submittedName>
        <fullName evidence="3">Helix-turn-helix transcriptional regulator</fullName>
    </submittedName>
</protein>
<gene>
    <name evidence="3" type="ORF">F7231_02010</name>
</gene>
<dbReference type="SMART" id="SM00530">
    <property type="entry name" value="HTH_XRE"/>
    <property type="match status" value="1"/>
</dbReference>
<accession>A0ABX0Q9S9</accession>
<sequence>MDITNNIKQARERKGLKQADMAERMGIERSNYSRIENRGNEISVRQLQDIAKALDVELIELVFPEQYSSLIQGNKTIMTLATREQEYLEQNRKLETFVKFIMEFGQGMEKLGLTKEAFSTLLDPKGDIEKMAKERLEKLKDDLSY</sequence>
<dbReference type="PROSITE" id="PS50943">
    <property type="entry name" value="HTH_CROC1"/>
    <property type="match status" value="1"/>
</dbReference>
<evidence type="ECO:0000259" key="2">
    <source>
        <dbReference type="PROSITE" id="PS50943"/>
    </source>
</evidence>
<dbReference type="PANTHER" id="PTHR46797:SF1">
    <property type="entry name" value="METHYLPHOSPHONATE SYNTHASE"/>
    <property type="match status" value="1"/>
</dbReference>
<keyword evidence="1" id="KW-0238">DNA-binding</keyword>
<organism evidence="3 4">
    <name type="scientific">Fibrivirga algicola</name>
    <dbReference type="NCBI Taxonomy" id="2950420"/>
    <lineage>
        <taxon>Bacteria</taxon>
        <taxon>Pseudomonadati</taxon>
        <taxon>Bacteroidota</taxon>
        <taxon>Cytophagia</taxon>
        <taxon>Cytophagales</taxon>
        <taxon>Spirosomataceae</taxon>
        <taxon>Fibrivirga</taxon>
    </lineage>
</organism>
<proteinExistence type="predicted"/>
<dbReference type="EMBL" id="WAEL01000001">
    <property type="protein sequence ID" value="NID08934.1"/>
    <property type="molecule type" value="Genomic_DNA"/>
</dbReference>
<name>A0ABX0Q9S9_9BACT</name>
<keyword evidence="4" id="KW-1185">Reference proteome</keyword>